<evidence type="ECO:0000313" key="1">
    <source>
        <dbReference type="EMBL" id="GFT77353.1"/>
    </source>
</evidence>
<sequence>FLQSLRRHIRTLKPVPASSPPFCPIFVTKDLFHSPCIFLRLDRVRWPLEPHYAGPYKLVKMTPKVFT</sequence>
<reference evidence="1" key="1">
    <citation type="submission" date="2020-08" db="EMBL/GenBank/DDBJ databases">
        <title>Multicomponent nature underlies the extraordinary mechanical properties of spider dragline silk.</title>
        <authorList>
            <person name="Kono N."/>
            <person name="Nakamura H."/>
            <person name="Mori M."/>
            <person name="Yoshida Y."/>
            <person name="Ohtoshi R."/>
            <person name="Malay A.D."/>
            <person name="Moran D.A.P."/>
            <person name="Tomita M."/>
            <person name="Numata K."/>
            <person name="Arakawa K."/>
        </authorList>
    </citation>
    <scope>NUCLEOTIDE SEQUENCE</scope>
</reference>
<gene>
    <name evidence="1" type="ORF">NPIL_493081</name>
</gene>
<dbReference type="AlphaFoldDB" id="A0A8X6U394"/>
<dbReference type="Proteomes" id="UP000887013">
    <property type="component" value="Unassembled WGS sequence"/>
</dbReference>
<accession>A0A8X6U394</accession>
<organism evidence="1 2">
    <name type="scientific">Nephila pilipes</name>
    <name type="common">Giant wood spider</name>
    <name type="synonym">Nephila maculata</name>
    <dbReference type="NCBI Taxonomy" id="299642"/>
    <lineage>
        <taxon>Eukaryota</taxon>
        <taxon>Metazoa</taxon>
        <taxon>Ecdysozoa</taxon>
        <taxon>Arthropoda</taxon>
        <taxon>Chelicerata</taxon>
        <taxon>Arachnida</taxon>
        <taxon>Araneae</taxon>
        <taxon>Araneomorphae</taxon>
        <taxon>Entelegynae</taxon>
        <taxon>Araneoidea</taxon>
        <taxon>Nephilidae</taxon>
        <taxon>Nephila</taxon>
    </lineage>
</organism>
<dbReference type="EMBL" id="BMAW01117908">
    <property type="protein sequence ID" value="GFT77353.1"/>
    <property type="molecule type" value="Genomic_DNA"/>
</dbReference>
<name>A0A8X6U394_NEPPI</name>
<keyword evidence="2" id="KW-1185">Reference proteome</keyword>
<proteinExistence type="predicted"/>
<evidence type="ECO:0000313" key="2">
    <source>
        <dbReference type="Proteomes" id="UP000887013"/>
    </source>
</evidence>
<feature type="non-terminal residue" evidence="1">
    <location>
        <position position="1"/>
    </location>
</feature>
<dbReference type="OrthoDB" id="422540at2759"/>
<comment type="caution">
    <text evidence="1">The sequence shown here is derived from an EMBL/GenBank/DDBJ whole genome shotgun (WGS) entry which is preliminary data.</text>
</comment>
<protein>
    <submittedName>
        <fullName evidence="1">Uncharacterized protein</fullName>
    </submittedName>
</protein>